<evidence type="ECO:0000313" key="6">
    <source>
        <dbReference type="EMBL" id="GER46558.1"/>
    </source>
</evidence>
<gene>
    <name evidence="6" type="ORF">STAS_23596</name>
</gene>
<dbReference type="GO" id="GO:0046872">
    <property type="term" value="F:metal ion binding"/>
    <property type="evidence" value="ECO:0007669"/>
    <property type="project" value="UniProtKB-KW"/>
</dbReference>
<keyword evidence="1" id="KW-0479">Metal-binding</keyword>
<evidence type="ECO:0000256" key="1">
    <source>
        <dbReference type="ARBA" id="ARBA00022723"/>
    </source>
</evidence>
<dbReference type="Proteomes" id="UP000325081">
    <property type="component" value="Unassembled WGS sequence"/>
</dbReference>
<proteinExistence type="predicted"/>
<dbReference type="FunFam" id="2.60.40.420:FF:000003">
    <property type="entry name" value="Blue copper"/>
    <property type="match status" value="1"/>
</dbReference>
<dbReference type="PANTHER" id="PTHR33021">
    <property type="entry name" value="BLUE COPPER PROTEIN"/>
    <property type="match status" value="1"/>
</dbReference>
<feature type="compositionally biased region" description="Low complexity" evidence="3">
    <location>
        <begin position="150"/>
        <end position="159"/>
    </location>
</feature>
<organism evidence="6 7">
    <name type="scientific">Striga asiatica</name>
    <name type="common">Asiatic witchweed</name>
    <name type="synonym">Buchnera asiatica</name>
    <dbReference type="NCBI Taxonomy" id="4170"/>
    <lineage>
        <taxon>Eukaryota</taxon>
        <taxon>Viridiplantae</taxon>
        <taxon>Streptophyta</taxon>
        <taxon>Embryophyta</taxon>
        <taxon>Tracheophyta</taxon>
        <taxon>Spermatophyta</taxon>
        <taxon>Magnoliopsida</taxon>
        <taxon>eudicotyledons</taxon>
        <taxon>Gunneridae</taxon>
        <taxon>Pentapetalae</taxon>
        <taxon>asterids</taxon>
        <taxon>lamiids</taxon>
        <taxon>Lamiales</taxon>
        <taxon>Orobanchaceae</taxon>
        <taxon>Buchnereae</taxon>
        <taxon>Striga</taxon>
    </lineage>
</organism>
<comment type="caution">
    <text evidence="6">The sequence shown here is derived from an EMBL/GenBank/DDBJ whole genome shotgun (WGS) entry which is preliminary data.</text>
</comment>
<name>A0A5A7QNN9_STRAF</name>
<keyword evidence="7" id="KW-1185">Reference proteome</keyword>
<feature type="signal peptide" evidence="4">
    <location>
        <begin position="1"/>
        <end position="24"/>
    </location>
</feature>
<dbReference type="GO" id="GO:0009055">
    <property type="term" value="F:electron transfer activity"/>
    <property type="evidence" value="ECO:0007669"/>
    <property type="project" value="InterPro"/>
</dbReference>
<dbReference type="Gene3D" id="2.60.40.420">
    <property type="entry name" value="Cupredoxins - blue copper proteins"/>
    <property type="match status" value="1"/>
</dbReference>
<dbReference type="AlphaFoldDB" id="A0A5A7QNN9"/>
<dbReference type="InterPro" id="IPR039391">
    <property type="entry name" value="Phytocyanin-like"/>
</dbReference>
<dbReference type="SUPFAM" id="SSF49503">
    <property type="entry name" value="Cupredoxins"/>
    <property type="match status" value="1"/>
</dbReference>
<evidence type="ECO:0000256" key="4">
    <source>
        <dbReference type="SAM" id="SignalP"/>
    </source>
</evidence>
<feature type="region of interest" description="Disordered" evidence="3">
    <location>
        <begin position="136"/>
        <end position="159"/>
    </location>
</feature>
<keyword evidence="4" id="KW-0732">Signal</keyword>
<evidence type="ECO:0000256" key="3">
    <source>
        <dbReference type="SAM" id="MobiDB-lite"/>
    </source>
</evidence>
<evidence type="ECO:0000313" key="7">
    <source>
        <dbReference type="Proteomes" id="UP000325081"/>
    </source>
</evidence>
<reference evidence="6" key="1">
    <citation type="journal article" date="2019" name="Curr. Biol.">
        <title>Genome Sequence of Striga asiatica Provides Insight into the Evolution of Plant Parasitism.</title>
        <authorList>
            <person name="Yoshida S."/>
            <person name="Kim S."/>
            <person name="Wafula E.K."/>
            <person name="Tanskanen J."/>
            <person name="Kim Y."/>
            <person name="Honaas L."/>
            <person name="Yang Z."/>
            <person name="Spallek T."/>
            <person name="Conn C.E."/>
            <person name="Ichihashi Y."/>
            <person name="Cheong K."/>
            <person name="Cui S."/>
            <person name="Der J.P."/>
            <person name="Gundlach H."/>
            <person name="Jiao Y."/>
            <person name="Hori C."/>
            <person name="Ishida J.K."/>
            <person name="Kasahara H."/>
            <person name="Kiba T."/>
            <person name="Kim M."/>
            <person name="Koo N."/>
            <person name="Laohavisit A."/>
            <person name="Lee Y."/>
            <person name="Lumba S."/>
            <person name="Mccourt P."/>
            <person name="Mortimer J.C."/>
            <person name="Mutuku J.M."/>
            <person name="Nomura T."/>
            <person name="Sasaki-sekimoto Y."/>
            <person name="Seto Y."/>
            <person name="Wang Y."/>
            <person name="Wakatake T."/>
            <person name="Sakakibara H."/>
            <person name="Demura T."/>
            <person name="Yamaguchi S."/>
            <person name="Yoneyama K."/>
            <person name="Manabe R."/>
            <person name="Nelson D.C."/>
            <person name="Schulman A.H."/>
            <person name="Timko M.P."/>
            <person name="Depamphilis C.W."/>
            <person name="Choi D."/>
            <person name="Shirasu K."/>
        </authorList>
    </citation>
    <scope>NUCLEOTIDE SEQUENCE [LARGE SCALE GENOMIC DNA]</scope>
    <source>
        <strain evidence="6">UVA1</strain>
    </source>
</reference>
<dbReference type="EMBL" id="BKCP01007626">
    <property type="protein sequence ID" value="GER46558.1"/>
    <property type="molecule type" value="Genomic_DNA"/>
</dbReference>
<dbReference type="InterPro" id="IPR008972">
    <property type="entry name" value="Cupredoxin"/>
</dbReference>
<sequence length="185" mass="19743">MAKLLLIPIISLVLCCYSLSTCSATVYTVGDNGGWDISTDLDSWKQGKTFAVGDTLLFQYSKYHSVSEVTKENYEGCNTGNVLQTSSNSNTSFALTRPGDRYFVCGNRLHCLGGMKLHVNVVGDWALSPFGPPVGPPEAQPGGVLPTAGSSRTSNPTSSSFVNTIGVDWVLIKGFVASLALLWIV</sequence>
<accession>A0A5A7QNN9</accession>
<feature type="domain" description="Phytocyanin" evidence="5">
    <location>
        <begin position="25"/>
        <end position="123"/>
    </location>
</feature>
<evidence type="ECO:0000256" key="2">
    <source>
        <dbReference type="ARBA" id="ARBA00023180"/>
    </source>
</evidence>
<feature type="chain" id="PRO_5023040544" evidence="4">
    <location>
        <begin position="25"/>
        <end position="185"/>
    </location>
</feature>
<dbReference type="CDD" id="cd04216">
    <property type="entry name" value="Phytocyanin"/>
    <property type="match status" value="1"/>
</dbReference>
<protein>
    <submittedName>
        <fullName evidence="6">Cupredoxin superfamily protein</fullName>
    </submittedName>
</protein>
<dbReference type="InterPro" id="IPR003245">
    <property type="entry name" value="Phytocyanin_dom"/>
</dbReference>
<dbReference type="Pfam" id="PF02298">
    <property type="entry name" value="Cu_bind_like"/>
    <property type="match status" value="1"/>
</dbReference>
<dbReference type="OrthoDB" id="581242at2759"/>
<dbReference type="PROSITE" id="PS51485">
    <property type="entry name" value="PHYTOCYANIN"/>
    <property type="match status" value="1"/>
</dbReference>
<dbReference type="PANTHER" id="PTHR33021:SF507">
    <property type="entry name" value="PHYTOCYANIN DOMAIN-CONTAINING PROTEIN"/>
    <property type="match status" value="1"/>
</dbReference>
<evidence type="ECO:0000259" key="5">
    <source>
        <dbReference type="PROSITE" id="PS51485"/>
    </source>
</evidence>
<dbReference type="GO" id="GO:0005886">
    <property type="term" value="C:plasma membrane"/>
    <property type="evidence" value="ECO:0007669"/>
    <property type="project" value="TreeGrafter"/>
</dbReference>
<keyword evidence="2" id="KW-0325">Glycoprotein</keyword>